<feature type="domain" description="Isochorismatase-like" evidence="3">
    <location>
        <begin position="6"/>
        <end position="181"/>
    </location>
</feature>
<dbReference type="SUPFAM" id="SSF52499">
    <property type="entry name" value="Isochorismatase-like hydrolases"/>
    <property type="match status" value="1"/>
</dbReference>
<proteinExistence type="inferred from homology"/>
<evidence type="ECO:0000256" key="2">
    <source>
        <dbReference type="ARBA" id="ARBA00022801"/>
    </source>
</evidence>
<evidence type="ECO:0000256" key="1">
    <source>
        <dbReference type="ARBA" id="ARBA00006336"/>
    </source>
</evidence>
<dbReference type="VEuPathDB" id="FungiDB:BO97DRAFT_355074"/>
<comment type="similarity">
    <text evidence="1">Belongs to the isochorismatase family.</text>
</comment>
<dbReference type="InterPro" id="IPR036380">
    <property type="entry name" value="Isochorismatase-like_sf"/>
</dbReference>
<dbReference type="GO" id="GO:0016787">
    <property type="term" value="F:hydrolase activity"/>
    <property type="evidence" value="ECO:0007669"/>
    <property type="project" value="UniProtKB-KW"/>
</dbReference>
<gene>
    <name evidence="4" type="ORF">BO97DRAFT_355074</name>
</gene>
<evidence type="ECO:0000259" key="3">
    <source>
        <dbReference type="Pfam" id="PF00857"/>
    </source>
</evidence>
<organism evidence="4 5">
    <name type="scientific">Aspergillus homomorphus (strain CBS 101889)</name>
    <dbReference type="NCBI Taxonomy" id="1450537"/>
    <lineage>
        <taxon>Eukaryota</taxon>
        <taxon>Fungi</taxon>
        <taxon>Dikarya</taxon>
        <taxon>Ascomycota</taxon>
        <taxon>Pezizomycotina</taxon>
        <taxon>Eurotiomycetes</taxon>
        <taxon>Eurotiomycetidae</taxon>
        <taxon>Eurotiales</taxon>
        <taxon>Aspergillaceae</taxon>
        <taxon>Aspergillus</taxon>
        <taxon>Aspergillus subgen. Circumdati</taxon>
    </lineage>
</organism>
<dbReference type="AlphaFoldDB" id="A0A395HKK0"/>
<dbReference type="Proteomes" id="UP000248961">
    <property type="component" value="Unassembled WGS sequence"/>
</dbReference>
<sequence>MAPKASVLVVLDVQYGAIAGFPNADDYIRRLETTIKIAREAHVPIIYAKLGFSPGFSEVPADKESMVWQKELFTFKVNDPTAQVHPAVAPAETDHVINRTRLSAFAHTNLAITLRGLRVDEIVPAGLKTSEAVLATVMQAGDWDYRVTVLKDFCMDRDKEMHNLMVNRVLPRHATVCTQEEWVEDLLASSKGRDVSM</sequence>
<reference evidence="4 5" key="1">
    <citation type="submission" date="2018-02" db="EMBL/GenBank/DDBJ databases">
        <title>The genomes of Aspergillus section Nigri reveals drivers in fungal speciation.</title>
        <authorList>
            <consortium name="DOE Joint Genome Institute"/>
            <person name="Vesth T.C."/>
            <person name="Nybo J."/>
            <person name="Theobald S."/>
            <person name="Brandl J."/>
            <person name="Frisvad J.C."/>
            <person name="Nielsen K.F."/>
            <person name="Lyhne E.K."/>
            <person name="Kogle M.E."/>
            <person name="Kuo A."/>
            <person name="Riley R."/>
            <person name="Clum A."/>
            <person name="Nolan M."/>
            <person name="Lipzen A."/>
            <person name="Salamov A."/>
            <person name="Henrissat B."/>
            <person name="Wiebenga A."/>
            <person name="De vries R.P."/>
            <person name="Grigoriev I.V."/>
            <person name="Mortensen U.H."/>
            <person name="Andersen M.R."/>
            <person name="Baker S.E."/>
        </authorList>
    </citation>
    <scope>NUCLEOTIDE SEQUENCE [LARGE SCALE GENOMIC DNA]</scope>
    <source>
        <strain evidence="4 5">CBS 101889</strain>
    </source>
</reference>
<dbReference type="InterPro" id="IPR050272">
    <property type="entry name" value="Isochorismatase-like_hydrls"/>
</dbReference>
<protein>
    <submittedName>
        <fullName evidence="4">Isochorismatase family protein</fullName>
    </submittedName>
</protein>
<dbReference type="GeneID" id="37196408"/>
<evidence type="ECO:0000313" key="4">
    <source>
        <dbReference type="EMBL" id="RAL08029.1"/>
    </source>
</evidence>
<dbReference type="Pfam" id="PF00857">
    <property type="entry name" value="Isochorismatase"/>
    <property type="match status" value="1"/>
</dbReference>
<dbReference type="OrthoDB" id="1739143at2759"/>
<dbReference type="PANTHER" id="PTHR43540:SF1">
    <property type="entry name" value="ISOCHORISMATASE HYDROLASE"/>
    <property type="match status" value="1"/>
</dbReference>
<dbReference type="RefSeq" id="XP_025547183.1">
    <property type="nucleotide sequence ID" value="XM_025692119.1"/>
</dbReference>
<accession>A0A395HKK0</accession>
<dbReference type="EMBL" id="KZ824320">
    <property type="protein sequence ID" value="RAL08029.1"/>
    <property type="molecule type" value="Genomic_DNA"/>
</dbReference>
<dbReference type="Gene3D" id="3.40.50.850">
    <property type="entry name" value="Isochorismatase-like"/>
    <property type="match status" value="1"/>
</dbReference>
<keyword evidence="2" id="KW-0378">Hydrolase</keyword>
<name>A0A395HKK0_ASPHC</name>
<evidence type="ECO:0000313" key="5">
    <source>
        <dbReference type="Proteomes" id="UP000248961"/>
    </source>
</evidence>
<dbReference type="PANTHER" id="PTHR43540">
    <property type="entry name" value="PEROXYUREIDOACRYLATE/UREIDOACRYLATE AMIDOHYDROLASE-RELATED"/>
    <property type="match status" value="1"/>
</dbReference>
<dbReference type="CDD" id="cd00431">
    <property type="entry name" value="cysteine_hydrolases"/>
    <property type="match status" value="1"/>
</dbReference>
<keyword evidence="5" id="KW-1185">Reference proteome</keyword>
<dbReference type="InterPro" id="IPR000868">
    <property type="entry name" value="Isochorismatase-like_dom"/>
</dbReference>